<accession>A0A0E9XBZ2</accession>
<name>A0A0E9XBZ2_ANGAN</name>
<evidence type="ECO:0000313" key="2">
    <source>
        <dbReference type="EMBL" id="JAH99340.1"/>
    </source>
</evidence>
<proteinExistence type="predicted"/>
<sequence>MKTTLMTDQSYTSKTKGREREYL</sequence>
<protein>
    <submittedName>
        <fullName evidence="2">Uncharacterized protein</fullName>
    </submittedName>
</protein>
<dbReference type="AlphaFoldDB" id="A0A0E9XBZ2"/>
<organism evidence="2">
    <name type="scientific">Anguilla anguilla</name>
    <name type="common">European freshwater eel</name>
    <name type="synonym">Muraena anguilla</name>
    <dbReference type="NCBI Taxonomy" id="7936"/>
    <lineage>
        <taxon>Eukaryota</taxon>
        <taxon>Metazoa</taxon>
        <taxon>Chordata</taxon>
        <taxon>Craniata</taxon>
        <taxon>Vertebrata</taxon>
        <taxon>Euteleostomi</taxon>
        <taxon>Actinopterygii</taxon>
        <taxon>Neopterygii</taxon>
        <taxon>Teleostei</taxon>
        <taxon>Anguilliformes</taxon>
        <taxon>Anguillidae</taxon>
        <taxon>Anguilla</taxon>
    </lineage>
</organism>
<reference evidence="2" key="1">
    <citation type="submission" date="2014-11" db="EMBL/GenBank/DDBJ databases">
        <authorList>
            <person name="Amaro Gonzalez C."/>
        </authorList>
    </citation>
    <scope>NUCLEOTIDE SEQUENCE</scope>
</reference>
<reference evidence="2" key="2">
    <citation type="journal article" date="2015" name="Fish Shellfish Immunol.">
        <title>Early steps in the European eel (Anguilla anguilla)-Vibrio vulnificus interaction in the gills: Role of the RtxA13 toxin.</title>
        <authorList>
            <person name="Callol A."/>
            <person name="Pajuelo D."/>
            <person name="Ebbesson L."/>
            <person name="Teles M."/>
            <person name="MacKenzie S."/>
            <person name="Amaro C."/>
        </authorList>
    </citation>
    <scope>NUCLEOTIDE SEQUENCE</scope>
</reference>
<dbReference type="EMBL" id="GBXM01009237">
    <property type="protein sequence ID" value="JAH99340.1"/>
    <property type="molecule type" value="Transcribed_RNA"/>
</dbReference>
<feature type="compositionally biased region" description="Polar residues" evidence="1">
    <location>
        <begin position="1"/>
        <end position="14"/>
    </location>
</feature>
<feature type="region of interest" description="Disordered" evidence="1">
    <location>
        <begin position="1"/>
        <end position="23"/>
    </location>
</feature>
<evidence type="ECO:0000256" key="1">
    <source>
        <dbReference type="SAM" id="MobiDB-lite"/>
    </source>
</evidence>